<gene>
    <name evidence="2" type="ORF">HK12_08870</name>
</gene>
<dbReference type="EMBL" id="JOMO01000035">
    <property type="protein sequence ID" value="OUI80384.1"/>
    <property type="molecule type" value="Genomic_DNA"/>
</dbReference>
<accession>A0A251ZZZ1</accession>
<name>A0A251ZZZ1_9PROT</name>
<protein>
    <submittedName>
        <fullName evidence="2">Uncharacterized protein</fullName>
    </submittedName>
</protein>
<evidence type="ECO:0000313" key="3">
    <source>
        <dbReference type="Proteomes" id="UP000194639"/>
    </source>
</evidence>
<proteinExistence type="predicted"/>
<dbReference type="AlphaFoldDB" id="A0A251ZZZ1"/>
<evidence type="ECO:0000256" key="1">
    <source>
        <dbReference type="SAM" id="MobiDB-lite"/>
    </source>
</evidence>
<evidence type="ECO:0000313" key="2">
    <source>
        <dbReference type="EMBL" id="OUI80384.1"/>
    </source>
</evidence>
<comment type="caution">
    <text evidence="2">The sequence shown here is derived from an EMBL/GenBank/DDBJ whole genome shotgun (WGS) entry which is preliminary data.</text>
</comment>
<dbReference type="Proteomes" id="UP000194639">
    <property type="component" value="Unassembled WGS sequence"/>
</dbReference>
<feature type="region of interest" description="Disordered" evidence="1">
    <location>
        <begin position="55"/>
        <end position="85"/>
    </location>
</feature>
<organism evidence="2 3">
    <name type="scientific">Acetobacter orientalis</name>
    <dbReference type="NCBI Taxonomy" id="146474"/>
    <lineage>
        <taxon>Bacteria</taxon>
        <taxon>Pseudomonadati</taxon>
        <taxon>Pseudomonadota</taxon>
        <taxon>Alphaproteobacteria</taxon>
        <taxon>Acetobacterales</taxon>
        <taxon>Acetobacteraceae</taxon>
        <taxon>Acetobacter</taxon>
    </lineage>
</organism>
<reference evidence="2 3" key="1">
    <citation type="submission" date="2014-06" db="EMBL/GenBank/DDBJ databases">
        <authorList>
            <person name="Ju J."/>
            <person name="Zhang J."/>
        </authorList>
    </citation>
    <scope>NUCLEOTIDE SEQUENCE [LARGE SCALE GENOMIC DNA]</scope>
    <source>
        <strain evidence="2">DmW_045</strain>
    </source>
</reference>
<sequence>MARSRRSWSLEILGHPHPIHALWSVFGGFSAFLPVPPLNLARLFEKLDFFQKSPRKSARGTGAVTEPMGLQRLNPPPWLPSSMHA</sequence>